<dbReference type="Pfam" id="PF03960">
    <property type="entry name" value="ArsC"/>
    <property type="match status" value="1"/>
</dbReference>
<dbReference type="NCBIfam" id="TIGR01617">
    <property type="entry name" value="arsC_related"/>
    <property type="match status" value="1"/>
</dbReference>
<comment type="similarity">
    <text evidence="3">Belongs to the ArsC family.</text>
</comment>
<keyword evidence="1" id="KW-1015">Disulfide bond</keyword>
<dbReference type="PANTHER" id="PTHR30041">
    <property type="entry name" value="ARSENATE REDUCTASE"/>
    <property type="match status" value="1"/>
</dbReference>
<dbReference type="EMBL" id="JARQAJ010000001">
    <property type="protein sequence ID" value="MDT2758661.1"/>
    <property type="molecule type" value="Genomic_DNA"/>
</dbReference>
<dbReference type="SUPFAM" id="SSF52833">
    <property type="entry name" value="Thioredoxin-like"/>
    <property type="match status" value="1"/>
</dbReference>
<organism evidence="4 5">
    <name type="scientific">Enterococcus xiangfangensis</name>
    <dbReference type="NCBI Taxonomy" id="1296537"/>
    <lineage>
        <taxon>Bacteria</taxon>
        <taxon>Bacillati</taxon>
        <taxon>Bacillota</taxon>
        <taxon>Bacilli</taxon>
        <taxon>Lactobacillales</taxon>
        <taxon>Enterococcaceae</taxon>
        <taxon>Enterococcus</taxon>
    </lineage>
</organism>
<evidence type="ECO:0000256" key="2">
    <source>
        <dbReference type="ARBA" id="ARBA00023284"/>
    </source>
</evidence>
<dbReference type="PANTHER" id="PTHR30041:SF7">
    <property type="entry name" value="GLOBAL TRANSCRIPTIONAL REGULATOR SPX"/>
    <property type="match status" value="1"/>
</dbReference>
<dbReference type="Gene3D" id="3.40.30.10">
    <property type="entry name" value="Glutaredoxin"/>
    <property type="match status" value="1"/>
</dbReference>
<dbReference type="CDD" id="cd03032">
    <property type="entry name" value="ArsC_Spx"/>
    <property type="match status" value="1"/>
</dbReference>
<dbReference type="NCBIfam" id="NF002459">
    <property type="entry name" value="PRK01655.1"/>
    <property type="match status" value="1"/>
</dbReference>
<dbReference type="Proteomes" id="UP001181046">
    <property type="component" value="Unassembled WGS sequence"/>
</dbReference>
<dbReference type="InterPro" id="IPR006504">
    <property type="entry name" value="Tscrpt_reg_Spx/MgsR"/>
</dbReference>
<keyword evidence="5" id="KW-1185">Reference proteome</keyword>
<proteinExistence type="inferred from homology"/>
<dbReference type="PROSITE" id="PS51353">
    <property type="entry name" value="ARSC"/>
    <property type="match status" value="1"/>
</dbReference>
<accession>A0ABU3F898</accession>
<keyword evidence="2" id="KW-0676">Redox-active center</keyword>
<protein>
    <submittedName>
        <fullName evidence="4">Transcriptional regulator Spx</fullName>
    </submittedName>
</protein>
<evidence type="ECO:0000256" key="3">
    <source>
        <dbReference type="PROSITE-ProRule" id="PRU01282"/>
    </source>
</evidence>
<name>A0ABU3F898_9ENTE</name>
<evidence type="ECO:0000313" key="4">
    <source>
        <dbReference type="EMBL" id="MDT2758661.1"/>
    </source>
</evidence>
<comment type="caution">
    <text evidence="4">The sequence shown here is derived from an EMBL/GenBank/DDBJ whole genome shotgun (WGS) entry which is preliminary data.</text>
</comment>
<sequence length="144" mass="16905">MIKLYTSASCTSCRKAKAWLTEKNLPFEERNIISDPLTKEEIKGILAMTETGSDEIISTRSKVYEKLAIDFDELSFNQLVDILVEHPNLLRRPLIFDEIRFQVGYNEDEIHQFTPREIRKITSKNMAKFLLHLDLQKKRPYLET</sequence>
<gene>
    <name evidence="4" type="primary">spx</name>
    <name evidence="4" type="ORF">P7H27_02555</name>
</gene>
<dbReference type="RefSeq" id="WP_311829390.1">
    <property type="nucleotide sequence ID" value="NZ_JARQAJ010000001.1"/>
</dbReference>
<dbReference type="InterPro" id="IPR006660">
    <property type="entry name" value="Arsenate_reductase-like"/>
</dbReference>
<dbReference type="InterPro" id="IPR036249">
    <property type="entry name" value="Thioredoxin-like_sf"/>
</dbReference>
<reference evidence="4" key="1">
    <citation type="submission" date="2023-03" db="EMBL/GenBank/DDBJ databases">
        <authorList>
            <person name="Shen W."/>
            <person name="Cai J."/>
        </authorList>
    </citation>
    <scope>NUCLEOTIDE SEQUENCE</scope>
    <source>
        <strain evidence="4">P66-3</strain>
    </source>
</reference>
<evidence type="ECO:0000256" key="1">
    <source>
        <dbReference type="ARBA" id="ARBA00023157"/>
    </source>
</evidence>
<evidence type="ECO:0000313" key="5">
    <source>
        <dbReference type="Proteomes" id="UP001181046"/>
    </source>
</evidence>